<keyword evidence="7" id="KW-1185">Reference proteome</keyword>
<evidence type="ECO:0000256" key="4">
    <source>
        <dbReference type="SAM" id="Coils"/>
    </source>
</evidence>
<evidence type="ECO:0000256" key="2">
    <source>
        <dbReference type="ARBA" id="ARBA00023125"/>
    </source>
</evidence>
<evidence type="ECO:0000256" key="1">
    <source>
        <dbReference type="ARBA" id="ARBA00023015"/>
    </source>
</evidence>
<dbReference type="InterPro" id="IPR000551">
    <property type="entry name" value="MerR-type_HTH_dom"/>
</dbReference>
<keyword evidence="4" id="KW-0175">Coiled coil</keyword>
<reference evidence="7" key="1">
    <citation type="journal article" date="2019" name="Int. J. Syst. Evol. Microbiol.">
        <title>The Global Catalogue of Microorganisms (GCM) 10K type strain sequencing project: providing services to taxonomists for standard genome sequencing and annotation.</title>
        <authorList>
            <consortium name="The Broad Institute Genomics Platform"/>
            <consortium name="The Broad Institute Genome Sequencing Center for Infectious Disease"/>
            <person name="Wu L."/>
            <person name="Ma J."/>
        </authorList>
    </citation>
    <scope>NUCLEOTIDE SEQUENCE [LARGE SCALE GENOMIC DNA]</scope>
    <source>
        <strain evidence="7">CCUG 59189</strain>
    </source>
</reference>
<dbReference type="InterPro" id="IPR047057">
    <property type="entry name" value="MerR_fam"/>
</dbReference>
<dbReference type="RefSeq" id="WP_379318773.1">
    <property type="nucleotide sequence ID" value="NZ_JBHTLM010000005.1"/>
</dbReference>
<gene>
    <name evidence="6" type="ORF">ACFQ3W_08865</name>
</gene>
<dbReference type="Pfam" id="PF09278">
    <property type="entry name" value="MerR-DNA-bind"/>
    <property type="match status" value="1"/>
</dbReference>
<dbReference type="InterPro" id="IPR015358">
    <property type="entry name" value="Tscrpt_reg_MerR_DNA-bd"/>
</dbReference>
<feature type="domain" description="HTH merR-type" evidence="5">
    <location>
        <begin position="4"/>
        <end position="73"/>
    </location>
</feature>
<evidence type="ECO:0000259" key="5">
    <source>
        <dbReference type="PROSITE" id="PS50937"/>
    </source>
</evidence>
<feature type="coiled-coil region" evidence="4">
    <location>
        <begin position="92"/>
        <end position="122"/>
    </location>
</feature>
<keyword evidence="2" id="KW-0238">DNA-binding</keyword>
<dbReference type="PRINTS" id="PR00040">
    <property type="entry name" value="HTHMERR"/>
</dbReference>
<dbReference type="EMBL" id="JBHTLM010000005">
    <property type="protein sequence ID" value="MFD1176410.1"/>
    <property type="molecule type" value="Genomic_DNA"/>
</dbReference>
<proteinExistence type="predicted"/>
<protein>
    <submittedName>
        <fullName evidence="6">MerR family transcriptional regulator</fullName>
    </submittedName>
</protein>
<name>A0ABW3RWY0_9BACL</name>
<keyword evidence="3" id="KW-0804">Transcription</keyword>
<evidence type="ECO:0000313" key="6">
    <source>
        <dbReference type="EMBL" id="MFD1176410.1"/>
    </source>
</evidence>
<keyword evidence="1" id="KW-0805">Transcription regulation</keyword>
<dbReference type="InterPro" id="IPR009061">
    <property type="entry name" value="DNA-bd_dom_put_sf"/>
</dbReference>
<evidence type="ECO:0000313" key="7">
    <source>
        <dbReference type="Proteomes" id="UP001597262"/>
    </source>
</evidence>
<comment type="caution">
    <text evidence="6">The sequence shown here is derived from an EMBL/GenBank/DDBJ whole genome shotgun (WGS) entry which is preliminary data.</text>
</comment>
<dbReference type="CDD" id="cd01109">
    <property type="entry name" value="HTH_YyaN"/>
    <property type="match status" value="1"/>
</dbReference>
<dbReference type="SMART" id="SM00422">
    <property type="entry name" value="HTH_MERR"/>
    <property type="match status" value="1"/>
</dbReference>
<dbReference type="PANTHER" id="PTHR30204">
    <property type="entry name" value="REDOX-CYCLING DRUG-SENSING TRANSCRIPTIONAL ACTIVATOR SOXR"/>
    <property type="match status" value="1"/>
</dbReference>
<accession>A0ABW3RWY0</accession>
<dbReference type="Gene3D" id="1.10.1660.10">
    <property type="match status" value="1"/>
</dbReference>
<sequence>MEKTYNIQQVSKITGLSTHTLRYYEKIGLLNEVSRDENGYRQYREADISWIDFLIRLRVTGMPIHKMKQFSDLRSQGESTVASRRELLEDHRENVIEQLQQMQKYLGNIEEKINHYKNLERDH</sequence>
<organism evidence="6 7">
    <name type="scientific">Paenibacillus puldeungensis</name>
    <dbReference type="NCBI Taxonomy" id="696536"/>
    <lineage>
        <taxon>Bacteria</taxon>
        <taxon>Bacillati</taxon>
        <taxon>Bacillota</taxon>
        <taxon>Bacilli</taxon>
        <taxon>Bacillales</taxon>
        <taxon>Paenibacillaceae</taxon>
        <taxon>Paenibacillus</taxon>
    </lineage>
</organism>
<evidence type="ECO:0000256" key="3">
    <source>
        <dbReference type="ARBA" id="ARBA00023163"/>
    </source>
</evidence>
<dbReference type="PROSITE" id="PS50937">
    <property type="entry name" value="HTH_MERR_2"/>
    <property type="match status" value="1"/>
</dbReference>
<dbReference type="Pfam" id="PF00376">
    <property type="entry name" value="MerR"/>
    <property type="match status" value="1"/>
</dbReference>
<dbReference type="PANTHER" id="PTHR30204:SF82">
    <property type="entry name" value="TRANSCRIPTIONAL REGULATOR, MERR FAMILY"/>
    <property type="match status" value="1"/>
</dbReference>
<dbReference type="Proteomes" id="UP001597262">
    <property type="component" value="Unassembled WGS sequence"/>
</dbReference>
<dbReference type="SUPFAM" id="SSF46955">
    <property type="entry name" value="Putative DNA-binding domain"/>
    <property type="match status" value="1"/>
</dbReference>